<dbReference type="GO" id="GO:0006297">
    <property type="term" value="P:nucleotide-excision repair, DNA gap filling"/>
    <property type="evidence" value="ECO:0007669"/>
    <property type="project" value="TreeGrafter"/>
</dbReference>
<comment type="subcellular location">
    <subcellularLocation>
        <location evidence="1">Nucleus</location>
    </subcellularLocation>
</comment>
<feature type="compositionally biased region" description="Polar residues" evidence="5">
    <location>
        <begin position="215"/>
        <end position="235"/>
    </location>
</feature>
<dbReference type="InterPro" id="IPR019038">
    <property type="entry name" value="POLD3"/>
</dbReference>
<keyword evidence="3" id="KW-0235">DNA replication</keyword>
<dbReference type="Pfam" id="PF09507">
    <property type="entry name" value="CDC27"/>
    <property type="match status" value="1"/>
</dbReference>
<dbReference type="AlphaFoldDB" id="A0AAN7SYG5"/>
<feature type="compositionally biased region" description="Polar residues" evidence="5">
    <location>
        <begin position="76"/>
        <end position="105"/>
    </location>
</feature>
<feature type="region of interest" description="Disordered" evidence="5">
    <location>
        <begin position="74"/>
        <end position="109"/>
    </location>
</feature>
<evidence type="ECO:0000256" key="1">
    <source>
        <dbReference type="ARBA" id="ARBA00004123"/>
    </source>
</evidence>
<dbReference type="EMBL" id="JAVRRJ010000006">
    <property type="protein sequence ID" value="KAK5083772.1"/>
    <property type="molecule type" value="Genomic_DNA"/>
</dbReference>
<dbReference type="GO" id="GO:0043625">
    <property type="term" value="C:delta DNA polymerase complex"/>
    <property type="evidence" value="ECO:0007669"/>
    <property type="project" value="InterPro"/>
</dbReference>
<feature type="compositionally biased region" description="Basic and acidic residues" evidence="5">
    <location>
        <begin position="194"/>
        <end position="214"/>
    </location>
</feature>
<evidence type="ECO:0000256" key="4">
    <source>
        <dbReference type="ARBA" id="ARBA00023242"/>
    </source>
</evidence>
<feature type="region of interest" description="Disordered" evidence="5">
    <location>
        <begin position="160"/>
        <end position="471"/>
    </location>
</feature>
<dbReference type="PANTHER" id="PTHR17598">
    <property type="entry name" value="DNA POLYMERASE DELTA SUBUNIT 3"/>
    <property type="match status" value="1"/>
</dbReference>
<dbReference type="InterPro" id="IPR041913">
    <property type="entry name" value="POLD3_sf"/>
</dbReference>
<feature type="compositionally biased region" description="Acidic residues" evidence="5">
    <location>
        <begin position="413"/>
        <end position="424"/>
    </location>
</feature>
<dbReference type="Gene3D" id="3.90.1030.20">
    <property type="entry name" value="DNA polymerase delta, p66 (Cdc27) subunit, wHTH domain"/>
    <property type="match status" value="1"/>
</dbReference>
<reference evidence="6 7" key="1">
    <citation type="submission" date="2023-08" db="EMBL/GenBank/DDBJ databases">
        <title>Black Yeasts Isolated from many extreme environments.</title>
        <authorList>
            <person name="Coleine C."/>
            <person name="Stajich J.E."/>
            <person name="Selbmann L."/>
        </authorList>
    </citation>
    <scope>NUCLEOTIDE SEQUENCE [LARGE SCALE GENOMIC DNA]</scope>
    <source>
        <strain evidence="6 7">CCFEE 5910</strain>
    </source>
</reference>
<comment type="caution">
    <text evidence="6">The sequence shown here is derived from an EMBL/GenBank/DDBJ whole genome shotgun (WGS) entry which is preliminary data.</text>
</comment>
<gene>
    <name evidence="6" type="primary">cdc27</name>
    <name evidence="6" type="ORF">LTR05_006277</name>
</gene>
<dbReference type="GO" id="GO:0003887">
    <property type="term" value="F:DNA-directed DNA polymerase activity"/>
    <property type="evidence" value="ECO:0007669"/>
    <property type="project" value="TreeGrafter"/>
</dbReference>
<sequence>MAPDFKTYLSTEILSEQRTVSYRVLSRALKVHVNAAKCMLFEFHKKENHKKAGSVYATYLISGIKKNRVLAGDENATPQESGKNTAVLSDSFLPSSSMPEASQATERLDERYQVPIKTITLCREEDLDAVKSQFEKITSIHVYALSPSHYHAKQDPLIHNKDYGTIQNPHVKRRPGKRPIDVDILQPKPLSKVEPAKLDDVKPVSKPSAKKEETPTVTSRPGSKGSTTTDNSTSKPKPGLKRDGSSLFKAFAKQSAKPKLERKDTSTSAGSDAKMGGMDDNDEGVSEDEAVFLDTGTTNVKKRPTSEIRKEKDERQAKLRKMMEDDAEECEVPRVADATDMLAEPPAAKSNEDPDAPDGDNGQVDWPDSDTEGKHKQPEQDDHGPKRRRGKRKVMKKKTVKDEEGFLVTREEEAWESFSEDEPEPVPAKKSALPPSKVMAAKNQPQKSSAPKTNAGAGGKKKDIMSFFGKK</sequence>
<evidence type="ECO:0000256" key="2">
    <source>
        <dbReference type="ARBA" id="ARBA00017589"/>
    </source>
</evidence>
<proteinExistence type="predicted"/>
<keyword evidence="7" id="KW-1185">Reference proteome</keyword>
<accession>A0AAN7SYG5</accession>
<feature type="compositionally biased region" description="Basic and acidic residues" evidence="5">
    <location>
        <begin position="304"/>
        <end position="324"/>
    </location>
</feature>
<keyword evidence="4" id="KW-0539">Nucleus</keyword>
<dbReference type="GO" id="GO:1904161">
    <property type="term" value="P:DNA synthesis involved in UV-damage excision repair"/>
    <property type="evidence" value="ECO:0007669"/>
    <property type="project" value="TreeGrafter"/>
</dbReference>
<feature type="compositionally biased region" description="Polar residues" evidence="5">
    <location>
        <begin position="443"/>
        <end position="452"/>
    </location>
</feature>
<dbReference type="Proteomes" id="UP001309876">
    <property type="component" value="Unassembled WGS sequence"/>
</dbReference>
<evidence type="ECO:0000256" key="3">
    <source>
        <dbReference type="ARBA" id="ARBA00022705"/>
    </source>
</evidence>
<feature type="compositionally biased region" description="Acidic residues" evidence="5">
    <location>
        <begin position="279"/>
        <end position="291"/>
    </location>
</feature>
<feature type="compositionally biased region" description="Basic and acidic residues" evidence="5">
    <location>
        <begin position="400"/>
        <end position="412"/>
    </location>
</feature>
<protein>
    <recommendedName>
        <fullName evidence="2">DNA polymerase delta subunit 3</fullName>
    </recommendedName>
</protein>
<evidence type="ECO:0000256" key="5">
    <source>
        <dbReference type="SAM" id="MobiDB-lite"/>
    </source>
</evidence>
<feature type="compositionally biased region" description="Basic residues" evidence="5">
    <location>
        <begin position="385"/>
        <end position="399"/>
    </location>
</feature>
<organism evidence="6 7">
    <name type="scientific">Lithohypha guttulata</name>
    <dbReference type="NCBI Taxonomy" id="1690604"/>
    <lineage>
        <taxon>Eukaryota</taxon>
        <taxon>Fungi</taxon>
        <taxon>Dikarya</taxon>
        <taxon>Ascomycota</taxon>
        <taxon>Pezizomycotina</taxon>
        <taxon>Eurotiomycetes</taxon>
        <taxon>Chaetothyriomycetidae</taxon>
        <taxon>Chaetothyriales</taxon>
        <taxon>Trichomeriaceae</taxon>
        <taxon>Lithohypha</taxon>
    </lineage>
</organism>
<evidence type="ECO:0000313" key="7">
    <source>
        <dbReference type="Proteomes" id="UP001309876"/>
    </source>
</evidence>
<feature type="compositionally biased region" description="Basic and acidic residues" evidence="5">
    <location>
        <begin position="371"/>
        <end position="384"/>
    </location>
</feature>
<dbReference type="GO" id="GO:0006271">
    <property type="term" value="P:DNA strand elongation involved in DNA replication"/>
    <property type="evidence" value="ECO:0007669"/>
    <property type="project" value="TreeGrafter"/>
</dbReference>
<name>A0AAN7SYG5_9EURO</name>
<dbReference type="PANTHER" id="PTHR17598:SF13">
    <property type="entry name" value="DNA POLYMERASE DELTA SUBUNIT 3"/>
    <property type="match status" value="1"/>
</dbReference>
<evidence type="ECO:0000313" key="6">
    <source>
        <dbReference type="EMBL" id="KAK5083772.1"/>
    </source>
</evidence>